<dbReference type="GO" id="GO:0005789">
    <property type="term" value="C:endoplasmic reticulum membrane"/>
    <property type="evidence" value="ECO:0007669"/>
    <property type="project" value="UniProtKB-SubCell"/>
</dbReference>
<dbReference type="InterPro" id="IPR000719">
    <property type="entry name" value="Prot_kinase_dom"/>
</dbReference>
<dbReference type="SMART" id="SM00369">
    <property type="entry name" value="LRR_TYP"/>
    <property type="match status" value="8"/>
</dbReference>
<evidence type="ECO:0000256" key="1">
    <source>
        <dbReference type="ARBA" id="ARBA00004162"/>
    </source>
</evidence>
<feature type="chain" id="PRO_5018066834" description="Receptor kinase-like protein Xa21" evidence="27">
    <location>
        <begin position="20"/>
        <end position="1058"/>
    </location>
</feature>
<dbReference type="SMART" id="SM00220">
    <property type="entry name" value="S_TKc"/>
    <property type="match status" value="1"/>
</dbReference>
<dbReference type="PANTHER" id="PTHR48053:SF81">
    <property type="entry name" value="PROTEIN KINASE DOMAIN-CONTAINING PROTEIN"/>
    <property type="match status" value="1"/>
</dbReference>
<evidence type="ECO:0000256" key="6">
    <source>
        <dbReference type="ARBA" id="ARBA00022527"/>
    </source>
</evidence>
<evidence type="ECO:0000256" key="26">
    <source>
        <dbReference type="SAM" id="MobiDB-lite"/>
    </source>
</evidence>
<dbReference type="FunFam" id="1.10.510.10:FF:000358">
    <property type="entry name" value="Putative leucine-rich repeat receptor-like serine/threonine-protein kinase"/>
    <property type="match status" value="1"/>
</dbReference>
<dbReference type="InterPro" id="IPR001611">
    <property type="entry name" value="Leu-rich_rpt"/>
</dbReference>
<evidence type="ECO:0000256" key="19">
    <source>
        <dbReference type="ARBA" id="ARBA00023180"/>
    </source>
</evidence>
<name>A0A3L6PLQ0_PANMI</name>
<keyword evidence="19" id="KW-0325">Glycoprotein</keyword>
<sequence>MLPIVLLTLVPYVLQQASSSSVQPSAVTFGNRTDGDTLLSFKGSLSNQRGALASWNTTTDFCRWQGVSCSVKHKHRVVALRLSSEGLAGTISPSIGNLTFLKTLNLSGNNLHGEIPSEIGRLSRLQYLDLSNNSFHGEVHDNLKNCTSLESIDLGSNKLAGRIPAWLGGLSSLKAIHLEKNNFSGTIPPSLTNLSALKEIYFLYNQLEGPIPGGLGRLSVLEFLSLGVNRLSGTIPTAIFNLSSLIHFSVPQNELNGVLPFDLGNRLPKLQNLLLAENHFTGSIPSSLGNVTGMNTLVITTNNFTGSVPPEIGKLCPDFLSLENNHFVATNTWGWEFMTFLTNCTRLRILVIDNNMFGGMLPSSVANLTAQLQVLYVGFNDISGNIPSGISNLVGLNQLQLSNNRFTGILPDSIGRLHSMQILGFENNLLTGFLPSSLGNMTQLLLLYTNNNMFEGPLPASIGRLQKITAANFSNNKFTGSLPLEIFTLSSLTIYLDLSANYFAGPLPPEVSSLMKLAYLNISKNNLSGPLPDGLSNCQSLIDLRLDSNSFNGSIPASINKIRGLILLNLTKNKLSGEIPKEIGLISGMQELYLSHNNLSGHIPESFENMSSLHKLDLSFNQLDGEVPTHGVFSNMTQFSLDGNLGLCGGVSEIQLPTCLQNSMGHSKGKLHLILKVTVPVSSTVLCFALVLVYITLRKKQKSQSTALEGFHLIDDKYPKVSYAELVHGTNGFDTNNLLGRGRYGSVYRCSLQLKNAMTTVAVKVFDLQQSGSSKSFISECEALSKIRHRNLISVITCCSSSDSNQIEFKALVFEFMPNGSLDRWIHLDVHSPQPLRGLTLTQRLNIAVDVADAIDYLHSNCDPPIVHCDLKPSNILLNQDFIAHVGDFGLAKVLSDSTSEHLINSKSTVGIKGTIGYVAPEYGEGGQVSPCGDTYSFGIVILELFTGMAPTDDMFRDGLTLQKHAENMFPGMLMQIVDPVILSEEGAYASNFQSGLNAMEHINSVMFSVTKLALSCSKQAPTERMRMSDAAAEMRRIRDRHVKTRQREEDPCSGMHY</sequence>
<dbReference type="GO" id="GO:0004674">
    <property type="term" value="F:protein serine/threonine kinase activity"/>
    <property type="evidence" value="ECO:0007669"/>
    <property type="project" value="UniProtKB-KW"/>
</dbReference>
<dbReference type="Pfam" id="PF08263">
    <property type="entry name" value="LRRNT_2"/>
    <property type="match status" value="1"/>
</dbReference>
<dbReference type="InterPro" id="IPR003591">
    <property type="entry name" value="Leu-rich_rpt_typical-subtyp"/>
</dbReference>
<dbReference type="EMBL" id="PQIB02000017">
    <property type="protein sequence ID" value="RLM58568.1"/>
    <property type="molecule type" value="Genomic_DNA"/>
</dbReference>
<comment type="catalytic activity">
    <reaction evidence="21">
        <text>L-seryl-[protein] + ATP = O-phospho-L-seryl-[protein] + ADP + H(+)</text>
        <dbReference type="Rhea" id="RHEA:17989"/>
        <dbReference type="Rhea" id="RHEA-COMP:9863"/>
        <dbReference type="Rhea" id="RHEA-COMP:11604"/>
        <dbReference type="ChEBI" id="CHEBI:15378"/>
        <dbReference type="ChEBI" id="CHEBI:29999"/>
        <dbReference type="ChEBI" id="CHEBI:30616"/>
        <dbReference type="ChEBI" id="CHEBI:83421"/>
        <dbReference type="ChEBI" id="CHEBI:456216"/>
        <dbReference type="EC" id="2.7.11.1"/>
    </reaction>
</comment>
<dbReference type="GO" id="GO:0009791">
    <property type="term" value="P:post-embryonic development"/>
    <property type="evidence" value="ECO:0007669"/>
    <property type="project" value="UniProtKB-ARBA"/>
</dbReference>
<dbReference type="PROSITE" id="PS50011">
    <property type="entry name" value="PROTEIN_KINASE_DOM"/>
    <property type="match status" value="1"/>
</dbReference>
<comment type="subcellular location">
    <subcellularLocation>
        <location evidence="1">Cell membrane</location>
        <topology evidence="1">Single-pass membrane protein</topology>
    </subcellularLocation>
    <subcellularLocation>
        <location evidence="2">Endoplasmic reticulum membrane</location>
        <topology evidence="2">Single-pass membrane protein</topology>
    </subcellularLocation>
</comment>
<dbReference type="Gene3D" id="1.10.510.10">
    <property type="entry name" value="Transferase(Phosphotransferase) domain 1"/>
    <property type="match status" value="1"/>
</dbReference>
<evidence type="ECO:0000256" key="24">
    <source>
        <dbReference type="ARBA" id="ARBA00072040"/>
    </source>
</evidence>
<dbReference type="FunFam" id="3.80.10.10:FF:000539">
    <property type="entry name" value="LRR receptor-like serine/threonine-protein kinase EFR"/>
    <property type="match status" value="1"/>
</dbReference>
<keyword evidence="6" id="KW-0723">Serine/threonine-protein kinase</keyword>
<proteinExistence type="inferred from homology"/>
<feature type="signal peptide" evidence="27">
    <location>
        <begin position="1"/>
        <end position="19"/>
    </location>
</feature>
<comment type="function">
    <text evidence="23">The processed protein kinase Xa21 chain released by protein cleavage after X.oryzae pv. oryzae protein Ax21 detection translocates into the nucleus where it can bind and regulate WRKY62, a transcription factor. Confers resistance to the bacterial pathogen X.oryzae pv. oryzae (Xoo).</text>
</comment>
<evidence type="ECO:0000256" key="22">
    <source>
        <dbReference type="ARBA" id="ARBA00054320"/>
    </source>
</evidence>
<keyword evidence="13 25" id="KW-0547">Nucleotide-binding</keyword>
<evidence type="ECO:0000256" key="8">
    <source>
        <dbReference type="ARBA" id="ARBA00022614"/>
    </source>
</evidence>
<evidence type="ECO:0000256" key="9">
    <source>
        <dbReference type="ARBA" id="ARBA00022679"/>
    </source>
</evidence>
<evidence type="ECO:0000256" key="11">
    <source>
        <dbReference type="ARBA" id="ARBA00022729"/>
    </source>
</evidence>
<evidence type="ECO:0000256" key="18">
    <source>
        <dbReference type="ARBA" id="ARBA00023170"/>
    </source>
</evidence>
<evidence type="ECO:0000256" key="15">
    <source>
        <dbReference type="ARBA" id="ARBA00022840"/>
    </source>
</evidence>
<keyword evidence="10" id="KW-0812">Transmembrane</keyword>
<organism evidence="29 30">
    <name type="scientific">Panicum miliaceum</name>
    <name type="common">Proso millet</name>
    <name type="synonym">Broomcorn millet</name>
    <dbReference type="NCBI Taxonomy" id="4540"/>
    <lineage>
        <taxon>Eukaryota</taxon>
        <taxon>Viridiplantae</taxon>
        <taxon>Streptophyta</taxon>
        <taxon>Embryophyta</taxon>
        <taxon>Tracheophyta</taxon>
        <taxon>Spermatophyta</taxon>
        <taxon>Magnoliopsida</taxon>
        <taxon>Liliopsida</taxon>
        <taxon>Poales</taxon>
        <taxon>Poaceae</taxon>
        <taxon>PACMAD clade</taxon>
        <taxon>Panicoideae</taxon>
        <taxon>Panicodae</taxon>
        <taxon>Paniceae</taxon>
        <taxon>Panicinae</taxon>
        <taxon>Panicum</taxon>
        <taxon>Panicum sect. Panicum</taxon>
    </lineage>
</organism>
<evidence type="ECO:0000256" key="20">
    <source>
        <dbReference type="ARBA" id="ARBA00047899"/>
    </source>
</evidence>
<keyword evidence="8" id="KW-0433">Leucine-rich repeat</keyword>
<evidence type="ECO:0000256" key="17">
    <source>
        <dbReference type="ARBA" id="ARBA00023136"/>
    </source>
</evidence>
<gene>
    <name evidence="29" type="ORF">C2845_PM18G11950</name>
</gene>
<comment type="catalytic activity">
    <reaction evidence="20">
        <text>L-threonyl-[protein] + ATP = O-phospho-L-threonyl-[protein] + ADP + H(+)</text>
        <dbReference type="Rhea" id="RHEA:46608"/>
        <dbReference type="Rhea" id="RHEA-COMP:11060"/>
        <dbReference type="Rhea" id="RHEA-COMP:11605"/>
        <dbReference type="ChEBI" id="CHEBI:15378"/>
        <dbReference type="ChEBI" id="CHEBI:30013"/>
        <dbReference type="ChEBI" id="CHEBI:30616"/>
        <dbReference type="ChEBI" id="CHEBI:61977"/>
        <dbReference type="ChEBI" id="CHEBI:456216"/>
        <dbReference type="EC" id="2.7.11.1"/>
    </reaction>
</comment>
<dbReference type="SUPFAM" id="SSF56112">
    <property type="entry name" value="Protein kinase-like (PK-like)"/>
    <property type="match status" value="1"/>
</dbReference>
<keyword evidence="15 25" id="KW-0067">ATP-binding</keyword>
<evidence type="ECO:0000256" key="5">
    <source>
        <dbReference type="ARBA" id="ARBA00022475"/>
    </source>
</evidence>
<comment type="similarity">
    <text evidence="3">Belongs to the protein kinase superfamily. Ser/Thr protein kinase family.</text>
</comment>
<keyword evidence="9" id="KW-0808">Transferase</keyword>
<dbReference type="FunFam" id="3.30.200.20:FF:000432">
    <property type="entry name" value="LRR receptor-like serine/threonine-protein kinase EFR"/>
    <property type="match status" value="1"/>
</dbReference>
<evidence type="ECO:0000256" key="14">
    <source>
        <dbReference type="ARBA" id="ARBA00022777"/>
    </source>
</evidence>
<keyword evidence="30" id="KW-1185">Reference proteome</keyword>
<evidence type="ECO:0000313" key="30">
    <source>
        <dbReference type="Proteomes" id="UP000275267"/>
    </source>
</evidence>
<dbReference type="InterPro" id="IPR017441">
    <property type="entry name" value="Protein_kinase_ATP_BS"/>
</dbReference>
<dbReference type="SUPFAM" id="SSF52058">
    <property type="entry name" value="L domain-like"/>
    <property type="match status" value="1"/>
</dbReference>
<dbReference type="InterPro" id="IPR008271">
    <property type="entry name" value="Ser/Thr_kinase_AS"/>
</dbReference>
<dbReference type="Pfam" id="PF00560">
    <property type="entry name" value="LRR_1"/>
    <property type="match status" value="9"/>
</dbReference>
<keyword evidence="5" id="KW-1003">Cell membrane</keyword>
<dbReference type="GO" id="GO:0005524">
    <property type="term" value="F:ATP binding"/>
    <property type="evidence" value="ECO:0007669"/>
    <property type="project" value="UniProtKB-UniRule"/>
</dbReference>
<evidence type="ECO:0000256" key="13">
    <source>
        <dbReference type="ARBA" id="ARBA00022741"/>
    </source>
</evidence>
<dbReference type="InterPro" id="IPR032675">
    <property type="entry name" value="LRR_dom_sf"/>
</dbReference>
<dbReference type="InterPro" id="IPR051716">
    <property type="entry name" value="Plant_RL_S/T_kinase"/>
</dbReference>
<dbReference type="InterPro" id="IPR013210">
    <property type="entry name" value="LRR_N_plant-typ"/>
</dbReference>
<keyword evidence="12" id="KW-0677">Repeat</keyword>
<evidence type="ECO:0000256" key="7">
    <source>
        <dbReference type="ARBA" id="ARBA00022553"/>
    </source>
</evidence>
<comment type="function">
    <text evidence="22">Receptor kinase that detects X.oryzae pv. oryzae protein Ax21 to promote innate immunity. Following X.oryzae pv. oryzae protein Ax21 detection, undergoes cleavage, releasing the processed protein kinase Xa21 chain.</text>
</comment>
<keyword evidence="17" id="KW-0472">Membrane</keyword>
<dbReference type="STRING" id="4540.A0A3L6PLQ0"/>
<evidence type="ECO:0000256" key="4">
    <source>
        <dbReference type="ARBA" id="ARBA00012513"/>
    </source>
</evidence>
<evidence type="ECO:0000256" key="2">
    <source>
        <dbReference type="ARBA" id="ARBA00004389"/>
    </source>
</evidence>
<dbReference type="GO" id="GO:0005886">
    <property type="term" value="C:plasma membrane"/>
    <property type="evidence" value="ECO:0007669"/>
    <property type="project" value="UniProtKB-SubCell"/>
</dbReference>
<evidence type="ECO:0000256" key="25">
    <source>
        <dbReference type="PROSITE-ProRule" id="PRU10141"/>
    </source>
</evidence>
<keyword evidence="16" id="KW-1133">Transmembrane helix</keyword>
<dbReference type="OrthoDB" id="676979at2759"/>
<dbReference type="SUPFAM" id="SSF52047">
    <property type="entry name" value="RNI-like"/>
    <property type="match status" value="1"/>
</dbReference>
<dbReference type="AlphaFoldDB" id="A0A3L6PLQ0"/>
<dbReference type="Proteomes" id="UP000275267">
    <property type="component" value="Unassembled WGS sequence"/>
</dbReference>
<keyword evidence="14" id="KW-0418">Kinase</keyword>
<dbReference type="Gene3D" id="3.80.10.10">
    <property type="entry name" value="Ribonuclease Inhibitor"/>
    <property type="match status" value="4"/>
</dbReference>
<dbReference type="PANTHER" id="PTHR48053">
    <property type="entry name" value="LEUCINE RICH REPEAT FAMILY PROTEIN, EXPRESSED"/>
    <property type="match status" value="1"/>
</dbReference>
<dbReference type="FunFam" id="3.80.10.10:FF:000233">
    <property type="entry name" value="Leucine-rich repeat receptor-like protein kinase TDR"/>
    <property type="match status" value="1"/>
</dbReference>
<keyword evidence="7" id="KW-0597">Phosphoprotein</keyword>
<dbReference type="PROSITE" id="PS00108">
    <property type="entry name" value="PROTEIN_KINASE_ST"/>
    <property type="match status" value="1"/>
</dbReference>
<dbReference type="PROSITE" id="PS00107">
    <property type="entry name" value="PROTEIN_KINASE_ATP"/>
    <property type="match status" value="1"/>
</dbReference>
<evidence type="ECO:0000256" key="3">
    <source>
        <dbReference type="ARBA" id="ARBA00008684"/>
    </source>
</evidence>
<evidence type="ECO:0000256" key="23">
    <source>
        <dbReference type="ARBA" id="ARBA00056628"/>
    </source>
</evidence>
<evidence type="ECO:0000256" key="21">
    <source>
        <dbReference type="ARBA" id="ARBA00048679"/>
    </source>
</evidence>
<keyword evidence="11 27" id="KW-0732">Signal</keyword>
<evidence type="ECO:0000256" key="27">
    <source>
        <dbReference type="SAM" id="SignalP"/>
    </source>
</evidence>
<evidence type="ECO:0000259" key="28">
    <source>
        <dbReference type="PROSITE" id="PS50011"/>
    </source>
</evidence>
<evidence type="ECO:0000256" key="10">
    <source>
        <dbReference type="ARBA" id="ARBA00022692"/>
    </source>
</evidence>
<accession>A0A3L6PLQ0</accession>
<keyword evidence="18" id="KW-0675">Receptor</keyword>
<dbReference type="Pfam" id="PF00069">
    <property type="entry name" value="Pkinase"/>
    <property type="match status" value="1"/>
</dbReference>
<dbReference type="InterPro" id="IPR011009">
    <property type="entry name" value="Kinase-like_dom_sf"/>
</dbReference>
<feature type="domain" description="Protein kinase" evidence="28">
    <location>
        <begin position="733"/>
        <end position="1038"/>
    </location>
</feature>
<dbReference type="EC" id="2.7.11.1" evidence="4"/>
<comment type="caution">
    <text evidence="29">The sequence shown here is derived from an EMBL/GenBank/DDBJ whole genome shotgun (WGS) entry which is preliminary data.</text>
</comment>
<dbReference type="Gene3D" id="3.30.200.20">
    <property type="entry name" value="Phosphorylase Kinase, domain 1"/>
    <property type="match status" value="1"/>
</dbReference>
<protein>
    <recommendedName>
        <fullName evidence="24">Receptor kinase-like protein Xa21</fullName>
        <ecNumber evidence="4">2.7.11.1</ecNumber>
    </recommendedName>
</protein>
<evidence type="ECO:0000256" key="12">
    <source>
        <dbReference type="ARBA" id="ARBA00022737"/>
    </source>
</evidence>
<reference evidence="30" key="1">
    <citation type="journal article" date="2019" name="Nat. Commun.">
        <title>The genome of broomcorn millet.</title>
        <authorList>
            <person name="Zou C."/>
            <person name="Miki D."/>
            <person name="Li D."/>
            <person name="Tang Q."/>
            <person name="Xiao L."/>
            <person name="Rajput S."/>
            <person name="Deng P."/>
            <person name="Jia W."/>
            <person name="Huang R."/>
            <person name="Zhang M."/>
            <person name="Sun Y."/>
            <person name="Hu J."/>
            <person name="Fu X."/>
            <person name="Schnable P.S."/>
            <person name="Li F."/>
            <person name="Zhang H."/>
            <person name="Feng B."/>
            <person name="Zhu X."/>
            <person name="Liu R."/>
            <person name="Schnable J.C."/>
            <person name="Zhu J.-K."/>
            <person name="Zhang H."/>
        </authorList>
    </citation>
    <scope>NUCLEOTIDE SEQUENCE [LARGE SCALE GENOMIC DNA]</scope>
</reference>
<evidence type="ECO:0000256" key="16">
    <source>
        <dbReference type="ARBA" id="ARBA00022989"/>
    </source>
</evidence>
<feature type="region of interest" description="Disordered" evidence="26">
    <location>
        <begin position="1039"/>
        <end position="1058"/>
    </location>
</feature>
<feature type="binding site" evidence="25">
    <location>
        <position position="764"/>
    </location>
    <ligand>
        <name>ATP</name>
        <dbReference type="ChEBI" id="CHEBI:30616"/>
    </ligand>
</feature>
<evidence type="ECO:0000313" key="29">
    <source>
        <dbReference type="EMBL" id="RLM58568.1"/>
    </source>
</evidence>